<evidence type="ECO:0000313" key="2">
    <source>
        <dbReference type="Proteomes" id="UP000805193"/>
    </source>
</evidence>
<reference evidence="1 2" key="1">
    <citation type="journal article" date="2020" name="Cell">
        <title>Large-Scale Comparative Analyses of Tick Genomes Elucidate Their Genetic Diversity and Vector Capacities.</title>
        <authorList>
            <consortium name="Tick Genome and Microbiome Consortium (TIGMIC)"/>
            <person name="Jia N."/>
            <person name="Wang J."/>
            <person name="Shi W."/>
            <person name="Du L."/>
            <person name="Sun Y."/>
            <person name="Zhan W."/>
            <person name="Jiang J.F."/>
            <person name="Wang Q."/>
            <person name="Zhang B."/>
            <person name="Ji P."/>
            <person name="Bell-Sakyi L."/>
            <person name="Cui X.M."/>
            <person name="Yuan T.T."/>
            <person name="Jiang B.G."/>
            <person name="Yang W.F."/>
            <person name="Lam T.T."/>
            <person name="Chang Q.C."/>
            <person name="Ding S.J."/>
            <person name="Wang X.J."/>
            <person name="Zhu J.G."/>
            <person name="Ruan X.D."/>
            <person name="Zhao L."/>
            <person name="Wei J.T."/>
            <person name="Ye R.Z."/>
            <person name="Que T.C."/>
            <person name="Du C.H."/>
            <person name="Zhou Y.H."/>
            <person name="Cheng J.X."/>
            <person name="Dai P.F."/>
            <person name="Guo W.B."/>
            <person name="Han X.H."/>
            <person name="Huang E.J."/>
            <person name="Li L.F."/>
            <person name="Wei W."/>
            <person name="Gao Y.C."/>
            <person name="Liu J.Z."/>
            <person name="Shao H.Z."/>
            <person name="Wang X."/>
            <person name="Wang C.C."/>
            <person name="Yang T.C."/>
            <person name="Huo Q.B."/>
            <person name="Li W."/>
            <person name="Chen H.Y."/>
            <person name="Chen S.E."/>
            <person name="Zhou L.G."/>
            <person name="Ni X.B."/>
            <person name="Tian J.H."/>
            <person name="Sheng Y."/>
            <person name="Liu T."/>
            <person name="Pan Y.S."/>
            <person name="Xia L.Y."/>
            <person name="Li J."/>
            <person name="Zhao F."/>
            <person name="Cao W.C."/>
        </authorList>
    </citation>
    <scope>NUCLEOTIDE SEQUENCE [LARGE SCALE GENOMIC DNA]</scope>
    <source>
        <strain evidence="1">Iper-2018</strain>
    </source>
</reference>
<dbReference type="Proteomes" id="UP000805193">
    <property type="component" value="Unassembled WGS sequence"/>
</dbReference>
<gene>
    <name evidence="1" type="ORF">HPB47_004052</name>
</gene>
<protein>
    <submittedName>
        <fullName evidence="1">Uncharacterized protein</fullName>
    </submittedName>
</protein>
<keyword evidence="2" id="KW-1185">Reference proteome</keyword>
<organism evidence="1 2">
    <name type="scientific">Ixodes persulcatus</name>
    <name type="common">Taiga tick</name>
    <dbReference type="NCBI Taxonomy" id="34615"/>
    <lineage>
        <taxon>Eukaryota</taxon>
        <taxon>Metazoa</taxon>
        <taxon>Ecdysozoa</taxon>
        <taxon>Arthropoda</taxon>
        <taxon>Chelicerata</taxon>
        <taxon>Arachnida</taxon>
        <taxon>Acari</taxon>
        <taxon>Parasitiformes</taxon>
        <taxon>Ixodida</taxon>
        <taxon>Ixodoidea</taxon>
        <taxon>Ixodidae</taxon>
        <taxon>Ixodinae</taxon>
        <taxon>Ixodes</taxon>
    </lineage>
</organism>
<evidence type="ECO:0000313" key="1">
    <source>
        <dbReference type="EMBL" id="KAG0419525.1"/>
    </source>
</evidence>
<proteinExistence type="predicted"/>
<dbReference type="EMBL" id="JABSTQ010010613">
    <property type="protein sequence ID" value="KAG0419525.1"/>
    <property type="molecule type" value="Genomic_DNA"/>
</dbReference>
<comment type="caution">
    <text evidence="1">The sequence shown here is derived from an EMBL/GenBank/DDBJ whole genome shotgun (WGS) entry which is preliminary data.</text>
</comment>
<name>A0AC60PIF3_IXOPE</name>
<accession>A0AC60PIF3</accession>
<sequence>MFASLRSGGLRESHRAHRTSTTETWGGPDAIPTECNSRKCSVIAAQVNSGCNAAAPTPQAGRKSSGTLPSPVQPATALQARLPSPILSTTSSLRAPDQDSHRRSTPIPPEDDHSAWQVSPSEQLDRPCNAGKDGEVEDASDDPSDSDMGTNGKSDMSTDTEESDIHFEAESSTHPGGKSPGALPSPVQPATTLQARLPSPIPSTTSSLRVPDQLSSDLHDSRHRSTPIPPEGNHSAGQSDTSTDVEESDIRLEAECGTDPDQDMDESDGPGEPDTTYVLSADESFMSDREQVPPQKERKFIVFEGCLLELFKVCRTCLAPCRNTIVVQGTQVKITSTCAQNHVERWWSQPQVSGKAAGNILICAGILFSGAPVATTLRLLKSINVATVSERTFHYYQQAYLLPAVKQVYKRHNSELLEGLQGKTIDLAGDGRCDSPGFSAKYCTYSFHEASTKKVIHIEQVQVDEVPSSNAMEKVAFVRGLTKLKKEDFTIGSFISDRHPGVEHHMRTEERGTKHYFDTWHIDKGLKKKLQAASRKSESRELQLWVQPITNHLYYCAALGGGNGPLLVSMWLSLLNHVVDKHDGHDGPFSECLHQPLSDRAWLTEGKFISRFLVHDTPPAILM</sequence>